<dbReference type="EMBL" id="JABFUD020000022">
    <property type="protein sequence ID" value="KAI5062275.1"/>
    <property type="molecule type" value="Genomic_DNA"/>
</dbReference>
<keyword evidence="2" id="KW-1185">Reference proteome</keyword>
<sequence>MWSARDILASQLCSSIPRLWSCAATAWRCCASRQEAVLDSLKAAPSGRRVIKGASYLPIPHLHQGSLFGDVATPASGSWEWMTLPVGAPSSVTVEDQRPLRGSKLQLDSVAAWH</sequence>
<proteinExistence type="predicted"/>
<accession>A0A9D4Z5W0</accession>
<protein>
    <submittedName>
        <fullName evidence="1">Uncharacterized protein</fullName>
    </submittedName>
</protein>
<evidence type="ECO:0000313" key="2">
    <source>
        <dbReference type="Proteomes" id="UP000886520"/>
    </source>
</evidence>
<dbReference type="Proteomes" id="UP000886520">
    <property type="component" value="Chromosome 22"/>
</dbReference>
<gene>
    <name evidence="1" type="ORF">GOP47_0022814</name>
</gene>
<name>A0A9D4Z5W0_ADICA</name>
<organism evidence="1 2">
    <name type="scientific">Adiantum capillus-veneris</name>
    <name type="common">Maidenhair fern</name>
    <dbReference type="NCBI Taxonomy" id="13818"/>
    <lineage>
        <taxon>Eukaryota</taxon>
        <taxon>Viridiplantae</taxon>
        <taxon>Streptophyta</taxon>
        <taxon>Embryophyta</taxon>
        <taxon>Tracheophyta</taxon>
        <taxon>Polypodiopsida</taxon>
        <taxon>Polypodiidae</taxon>
        <taxon>Polypodiales</taxon>
        <taxon>Pteridineae</taxon>
        <taxon>Pteridaceae</taxon>
        <taxon>Vittarioideae</taxon>
        <taxon>Adiantum</taxon>
    </lineage>
</organism>
<comment type="caution">
    <text evidence="1">The sequence shown here is derived from an EMBL/GenBank/DDBJ whole genome shotgun (WGS) entry which is preliminary data.</text>
</comment>
<reference evidence="1" key="1">
    <citation type="submission" date="2021-01" db="EMBL/GenBank/DDBJ databases">
        <title>Adiantum capillus-veneris genome.</title>
        <authorList>
            <person name="Fang Y."/>
            <person name="Liao Q."/>
        </authorList>
    </citation>
    <scope>NUCLEOTIDE SEQUENCE</scope>
    <source>
        <strain evidence="1">H3</strain>
        <tissue evidence="1">Leaf</tissue>
    </source>
</reference>
<evidence type="ECO:0000313" key="1">
    <source>
        <dbReference type="EMBL" id="KAI5062275.1"/>
    </source>
</evidence>
<dbReference type="AlphaFoldDB" id="A0A9D4Z5W0"/>